<dbReference type="PRINTS" id="PR00807">
    <property type="entry name" value="AMBALLERGEN"/>
</dbReference>
<dbReference type="EMBL" id="CM018051">
    <property type="protein sequence ID" value="KAA8517492.1"/>
    <property type="molecule type" value="Genomic_DNA"/>
</dbReference>
<evidence type="ECO:0000256" key="6">
    <source>
        <dbReference type="ARBA" id="ARBA00022729"/>
    </source>
</evidence>
<evidence type="ECO:0000256" key="1">
    <source>
        <dbReference type="ARBA" id="ARBA00000695"/>
    </source>
</evidence>
<proteinExistence type="inferred from homology"/>
<dbReference type="InterPro" id="IPR012334">
    <property type="entry name" value="Pectin_lyas_fold"/>
</dbReference>
<evidence type="ECO:0000313" key="12">
    <source>
        <dbReference type="Proteomes" id="UP000325577"/>
    </source>
</evidence>
<dbReference type="InterPro" id="IPR025659">
    <property type="entry name" value="Tubby-like_C"/>
</dbReference>
<dbReference type="InterPro" id="IPR002022">
    <property type="entry name" value="Pec_lyase"/>
</dbReference>
<accession>A0A5J4ZJ10</accession>
<dbReference type="Gene3D" id="2.40.160.200">
    <property type="entry name" value="LURP1-related"/>
    <property type="match status" value="1"/>
</dbReference>
<dbReference type="GO" id="GO:0030570">
    <property type="term" value="F:pectate lyase activity"/>
    <property type="evidence" value="ECO:0007669"/>
    <property type="project" value="UniProtKB-EC"/>
</dbReference>
<dbReference type="AlphaFoldDB" id="A0A5J4ZJ10"/>
<dbReference type="InterPro" id="IPR038595">
    <property type="entry name" value="LOR_sf"/>
</dbReference>
<dbReference type="Pfam" id="PF04525">
    <property type="entry name" value="LOR"/>
    <property type="match status" value="1"/>
</dbReference>
<sequence length="297" mass="33161">MTIRLNQELIMQSDKTIDALRVNVHIAYGAGITIQFVKNVIIHNLHVHDIVLDSGGLIRDFVDHVGLRMASDGNGISIYGFAGVWIDHVFMWNCKDGLIDAIEGSTGITISNCHFTDHNGKTSYFIVRSYFLMMAGSSYPPLAYPVAVINPQFCAPYPIDLIIVRKLLAITEGNFAVTDVNGNIMFKVKGTFFSIRDRRVLLDAAGNPIVSLQQKILTVHRRWQVFRGDSSDSKDLLFSVKKSSLIQFKTQLDVFLATNTKEEVCDFKVKGSWLERSCAIYAGDSPTIIAQVRSVRI</sequence>
<keyword evidence="8 9" id="KW-0456">Lyase</keyword>
<comment type="similarity">
    <text evidence="9">Belongs to the polysaccharide lyase 1 family.</text>
</comment>
<evidence type="ECO:0000256" key="8">
    <source>
        <dbReference type="ARBA" id="ARBA00023239"/>
    </source>
</evidence>
<comment type="cofactor">
    <cofactor evidence="9">
        <name>Ca(2+)</name>
        <dbReference type="ChEBI" id="CHEBI:29108"/>
    </cofactor>
    <text evidence="9">Binds 1 Ca(2+) ion. Required for its activity.</text>
</comment>
<evidence type="ECO:0000256" key="9">
    <source>
        <dbReference type="RuleBase" id="RU361123"/>
    </source>
</evidence>
<dbReference type="GO" id="GO:0045490">
    <property type="term" value="P:pectin catabolic process"/>
    <property type="evidence" value="ECO:0007669"/>
    <property type="project" value="UniProtKB-UniPathway"/>
</dbReference>
<keyword evidence="12" id="KW-1185">Reference proteome</keyword>
<dbReference type="SUPFAM" id="SSF51126">
    <property type="entry name" value="Pectin lyase-like"/>
    <property type="match status" value="1"/>
</dbReference>
<dbReference type="UniPathway" id="UPA00545">
    <property type="reaction ID" value="UER00824"/>
</dbReference>
<dbReference type="InterPro" id="IPR007612">
    <property type="entry name" value="LOR"/>
</dbReference>
<evidence type="ECO:0000256" key="2">
    <source>
        <dbReference type="ARBA" id="ARBA00005220"/>
    </source>
</evidence>
<comment type="pathway">
    <text evidence="2 9">Glycan metabolism; pectin degradation; 2-dehydro-3-deoxy-D-gluconate from pectin: step 2/5.</text>
</comment>
<comment type="similarity">
    <text evidence="3">Belongs to the LOR family.</text>
</comment>
<dbReference type="EC" id="4.2.2.2" evidence="4 9"/>
<evidence type="ECO:0000313" key="11">
    <source>
        <dbReference type="EMBL" id="KAA8517492.1"/>
    </source>
</evidence>
<evidence type="ECO:0000256" key="4">
    <source>
        <dbReference type="ARBA" id="ARBA00012272"/>
    </source>
</evidence>
<dbReference type="PANTHER" id="PTHR31087">
    <property type="match status" value="1"/>
</dbReference>
<evidence type="ECO:0000256" key="7">
    <source>
        <dbReference type="ARBA" id="ARBA00022837"/>
    </source>
</evidence>
<name>A0A5J4ZJ10_9ASTE</name>
<keyword evidence="5 9" id="KW-0479">Metal-binding</keyword>
<dbReference type="PANTHER" id="PTHR31087:SF58">
    <property type="entry name" value="OS07G0230700 PROTEIN"/>
    <property type="match status" value="1"/>
</dbReference>
<gene>
    <name evidence="11" type="ORF">F0562_017878</name>
</gene>
<keyword evidence="7 9" id="KW-0106">Calcium</keyword>
<dbReference type="Gene3D" id="2.160.20.10">
    <property type="entry name" value="Single-stranded right-handed beta-helix, Pectin lyase-like"/>
    <property type="match status" value="1"/>
</dbReference>
<evidence type="ECO:0000256" key="5">
    <source>
        <dbReference type="ARBA" id="ARBA00022723"/>
    </source>
</evidence>
<dbReference type="OrthoDB" id="97518at2759"/>
<keyword evidence="6" id="KW-0732">Signal</keyword>
<evidence type="ECO:0000259" key="10">
    <source>
        <dbReference type="SMART" id="SM00656"/>
    </source>
</evidence>
<dbReference type="InterPro" id="IPR011050">
    <property type="entry name" value="Pectin_lyase_fold/virulence"/>
</dbReference>
<evidence type="ECO:0000256" key="3">
    <source>
        <dbReference type="ARBA" id="ARBA00005437"/>
    </source>
</evidence>
<dbReference type="InterPro" id="IPR018082">
    <property type="entry name" value="AmbAllergen"/>
</dbReference>
<dbReference type="SUPFAM" id="SSF54518">
    <property type="entry name" value="Tubby C-terminal domain-like"/>
    <property type="match status" value="1"/>
</dbReference>
<dbReference type="GO" id="GO:0046872">
    <property type="term" value="F:metal ion binding"/>
    <property type="evidence" value="ECO:0007669"/>
    <property type="project" value="UniProtKB-KW"/>
</dbReference>
<comment type="catalytic activity">
    <reaction evidence="1 9">
        <text>Eliminative cleavage of (1-&gt;4)-alpha-D-galacturonan to give oligosaccharides with 4-deoxy-alpha-D-galact-4-enuronosyl groups at their non-reducing ends.</text>
        <dbReference type="EC" id="4.2.2.2"/>
    </reaction>
</comment>
<protein>
    <recommendedName>
        <fullName evidence="4 9">Pectate lyase</fullName>
        <ecNumber evidence="4 9">4.2.2.2</ecNumber>
    </recommendedName>
</protein>
<organism evidence="11 12">
    <name type="scientific">Nyssa sinensis</name>
    <dbReference type="NCBI Taxonomy" id="561372"/>
    <lineage>
        <taxon>Eukaryota</taxon>
        <taxon>Viridiplantae</taxon>
        <taxon>Streptophyta</taxon>
        <taxon>Embryophyta</taxon>
        <taxon>Tracheophyta</taxon>
        <taxon>Spermatophyta</taxon>
        <taxon>Magnoliopsida</taxon>
        <taxon>eudicotyledons</taxon>
        <taxon>Gunneridae</taxon>
        <taxon>Pentapetalae</taxon>
        <taxon>asterids</taxon>
        <taxon>Cornales</taxon>
        <taxon>Nyssaceae</taxon>
        <taxon>Nyssa</taxon>
    </lineage>
</organism>
<reference evidence="11 12" key="1">
    <citation type="submission" date="2019-09" db="EMBL/GenBank/DDBJ databases">
        <title>A chromosome-level genome assembly of the Chinese tupelo Nyssa sinensis.</title>
        <authorList>
            <person name="Yang X."/>
            <person name="Kang M."/>
            <person name="Yang Y."/>
            <person name="Xiong H."/>
            <person name="Wang M."/>
            <person name="Zhang Z."/>
            <person name="Wang Z."/>
            <person name="Wu H."/>
            <person name="Ma T."/>
            <person name="Liu J."/>
            <person name="Xi Z."/>
        </authorList>
    </citation>
    <scope>NUCLEOTIDE SEQUENCE [LARGE SCALE GENOMIC DNA]</scope>
    <source>
        <strain evidence="11">J267</strain>
        <tissue evidence="11">Leaf</tissue>
    </source>
</reference>
<dbReference type="SMART" id="SM00656">
    <property type="entry name" value="Amb_all"/>
    <property type="match status" value="1"/>
</dbReference>
<dbReference type="Proteomes" id="UP000325577">
    <property type="component" value="Linkage Group LG8"/>
</dbReference>
<feature type="domain" description="Pectate lyase" evidence="10">
    <location>
        <begin position="1"/>
        <end position="182"/>
    </location>
</feature>